<dbReference type="Gene3D" id="3.30.70.270">
    <property type="match status" value="1"/>
</dbReference>
<dbReference type="EMBL" id="CP003154">
    <property type="protein sequence ID" value="AFL73391.1"/>
    <property type="molecule type" value="Genomic_DNA"/>
</dbReference>
<dbReference type="InterPro" id="IPR050706">
    <property type="entry name" value="Cyclic-di-GMP_PDE-like"/>
</dbReference>
<dbReference type="SMART" id="SM00267">
    <property type="entry name" value="GGDEF"/>
    <property type="match status" value="1"/>
</dbReference>
<dbReference type="PANTHER" id="PTHR33121:SF23">
    <property type="entry name" value="CYCLIC DI-GMP PHOSPHODIESTERASE PDEB"/>
    <property type="match status" value="1"/>
</dbReference>
<dbReference type="KEGG" id="tvi:Thivi_1383"/>
<dbReference type="STRING" id="765911.Thivi_1383"/>
<reference evidence="4 5" key="1">
    <citation type="submission" date="2012-06" db="EMBL/GenBank/DDBJ databases">
        <title>Complete sequence of Thiocystis violascens DSM 198.</title>
        <authorList>
            <consortium name="US DOE Joint Genome Institute"/>
            <person name="Lucas S."/>
            <person name="Han J."/>
            <person name="Lapidus A."/>
            <person name="Cheng J.-F."/>
            <person name="Goodwin L."/>
            <person name="Pitluck S."/>
            <person name="Peters L."/>
            <person name="Ovchinnikova G."/>
            <person name="Teshima H."/>
            <person name="Detter J.C."/>
            <person name="Han C."/>
            <person name="Tapia R."/>
            <person name="Land M."/>
            <person name="Hauser L."/>
            <person name="Kyrpides N."/>
            <person name="Ivanova N."/>
            <person name="Pagani I."/>
            <person name="Vogl K."/>
            <person name="Liu Z."/>
            <person name="Frigaard N.-U."/>
            <person name="Bryant D."/>
            <person name="Woyke T."/>
        </authorList>
    </citation>
    <scope>NUCLEOTIDE SEQUENCE [LARGE SCALE GENOMIC DNA]</scope>
    <source>
        <strain evidence="5">ATCC 17096 / DSM 198 / 6111</strain>
    </source>
</reference>
<protein>
    <submittedName>
        <fullName evidence="4">Diguanylate cyclase (GGDEF) domain-containing protein</fullName>
    </submittedName>
</protein>
<dbReference type="InterPro" id="IPR001633">
    <property type="entry name" value="EAL_dom"/>
</dbReference>
<evidence type="ECO:0000313" key="5">
    <source>
        <dbReference type="Proteomes" id="UP000006062"/>
    </source>
</evidence>
<evidence type="ECO:0000313" key="4">
    <source>
        <dbReference type="EMBL" id="AFL73391.1"/>
    </source>
</evidence>
<dbReference type="PROSITE" id="PS50883">
    <property type="entry name" value="EAL"/>
    <property type="match status" value="1"/>
</dbReference>
<evidence type="ECO:0000259" key="2">
    <source>
        <dbReference type="PROSITE" id="PS50883"/>
    </source>
</evidence>
<dbReference type="Gene3D" id="3.20.20.450">
    <property type="entry name" value="EAL domain"/>
    <property type="match status" value="1"/>
</dbReference>
<evidence type="ECO:0000256" key="1">
    <source>
        <dbReference type="SAM" id="Phobius"/>
    </source>
</evidence>
<dbReference type="CDD" id="cd01948">
    <property type="entry name" value="EAL"/>
    <property type="match status" value="1"/>
</dbReference>
<dbReference type="InterPro" id="IPR000160">
    <property type="entry name" value="GGDEF_dom"/>
</dbReference>
<dbReference type="Proteomes" id="UP000006062">
    <property type="component" value="Chromosome"/>
</dbReference>
<feature type="domain" description="GGDEF" evidence="3">
    <location>
        <begin position="157"/>
        <end position="290"/>
    </location>
</feature>
<dbReference type="SUPFAM" id="SSF141868">
    <property type="entry name" value="EAL domain-like"/>
    <property type="match status" value="1"/>
</dbReference>
<dbReference type="InterPro" id="IPR029787">
    <property type="entry name" value="Nucleotide_cyclase"/>
</dbReference>
<keyword evidence="5" id="KW-1185">Reference proteome</keyword>
<dbReference type="HOGENOM" id="CLU_000445_70_50_6"/>
<feature type="transmembrane region" description="Helical" evidence="1">
    <location>
        <begin position="29"/>
        <end position="52"/>
    </location>
</feature>
<dbReference type="PANTHER" id="PTHR33121">
    <property type="entry name" value="CYCLIC DI-GMP PHOSPHODIESTERASE PDEF"/>
    <property type="match status" value="1"/>
</dbReference>
<keyword evidence="1" id="KW-0812">Transmembrane</keyword>
<dbReference type="AlphaFoldDB" id="I3Y8S3"/>
<feature type="domain" description="EAL" evidence="2">
    <location>
        <begin position="301"/>
        <end position="555"/>
    </location>
</feature>
<evidence type="ECO:0000259" key="3">
    <source>
        <dbReference type="PROSITE" id="PS50887"/>
    </source>
</evidence>
<dbReference type="SMART" id="SM00052">
    <property type="entry name" value="EAL"/>
    <property type="match status" value="1"/>
</dbReference>
<sequence length="555" mass="60634">MEAGAEIAATVMRTGCAHHEPDLTTRASALRGSLIVLPVATTAFGMGALAVWSREPFRFQQWHENLLGLHCDVLSLALGQRGILGTAAFEPMPQSINPGTNPGAVEADDATPVAPAIADPLADPGERTLDPLTGLLDRSAFEARLQDLLDGGQPPRQPMYLIYLDIDRFRLIRDYGGDQAADRVIRIIADILRRHAGHEIALGRLGGDEFGVVVDLHTLEEAVAMAQRLIHTVDAQRMSHAGQPFDISISIGLAAIGSGWRSGSLALRQARDACRVARHQGGGAIQVYSKALNRQRRLKDDGRMLNHLTGALKENRLRLFAQPIAPASSGAKDAATEAVLYEVLLRMHDQHGNLHGAGVFLPLAERYGLSVKLDRWVVRETFRLLSATTGASLERTVFTVNLSGHSIDDHRLLDFITEQFAATGLSPGRICFEITETAAISDIDAAKHFIRVLKDIGCKFALDDFGSGHSSFLYLRDLEVDYLKIDGNLVREITRDPVSLAFVRSIDDIGKIMGKQTIAEYVEDDQVLEAIVEIGIDFAQGYWIGAPEPLERWLS</sequence>
<dbReference type="GO" id="GO:0071111">
    <property type="term" value="F:cyclic-guanylate-specific phosphodiesterase activity"/>
    <property type="evidence" value="ECO:0007669"/>
    <property type="project" value="InterPro"/>
</dbReference>
<organism evidence="4 5">
    <name type="scientific">Thiocystis violascens (strain ATCC 17096 / DSM 198 / 6111)</name>
    <name type="common">Chromatium violascens</name>
    <dbReference type="NCBI Taxonomy" id="765911"/>
    <lineage>
        <taxon>Bacteria</taxon>
        <taxon>Pseudomonadati</taxon>
        <taxon>Pseudomonadota</taxon>
        <taxon>Gammaproteobacteria</taxon>
        <taxon>Chromatiales</taxon>
        <taxon>Chromatiaceae</taxon>
        <taxon>Thiocystis</taxon>
    </lineage>
</organism>
<gene>
    <name evidence="4" type="ordered locus">Thivi_1383</name>
</gene>
<dbReference type="InterPro" id="IPR035919">
    <property type="entry name" value="EAL_sf"/>
</dbReference>
<dbReference type="eggNOG" id="COG2200">
    <property type="taxonomic scope" value="Bacteria"/>
</dbReference>
<dbReference type="PROSITE" id="PS50887">
    <property type="entry name" value="GGDEF"/>
    <property type="match status" value="1"/>
</dbReference>
<dbReference type="InterPro" id="IPR043128">
    <property type="entry name" value="Rev_trsase/Diguanyl_cyclase"/>
</dbReference>
<dbReference type="Pfam" id="PF00563">
    <property type="entry name" value="EAL"/>
    <property type="match status" value="1"/>
</dbReference>
<name>I3Y8S3_THIV6</name>
<keyword evidence="1" id="KW-1133">Transmembrane helix</keyword>
<dbReference type="CDD" id="cd01949">
    <property type="entry name" value="GGDEF"/>
    <property type="match status" value="1"/>
</dbReference>
<dbReference type="NCBIfam" id="TIGR00254">
    <property type="entry name" value="GGDEF"/>
    <property type="match status" value="1"/>
</dbReference>
<proteinExistence type="predicted"/>
<dbReference type="Pfam" id="PF00990">
    <property type="entry name" value="GGDEF"/>
    <property type="match status" value="1"/>
</dbReference>
<accession>I3Y8S3</accession>
<keyword evidence="1" id="KW-0472">Membrane</keyword>
<dbReference type="SUPFAM" id="SSF55073">
    <property type="entry name" value="Nucleotide cyclase"/>
    <property type="match status" value="1"/>
</dbReference>
<dbReference type="eggNOG" id="COG2199">
    <property type="taxonomic scope" value="Bacteria"/>
</dbReference>